<comment type="caution">
    <text evidence="5">The sequence shown here is derived from an EMBL/GenBank/DDBJ whole genome shotgun (WGS) entry which is preliminary data.</text>
</comment>
<feature type="chain" id="PRO_5038728995" evidence="4">
    <location>
        <begin position="29"/>
        <end position="454"/>
    </location>
</feature>
<dbReference type="GO" id="GO:0042956">
    <property type="term" value="P:maltodextrin transmembrane transport"/>
    <property type="evidence" value="ECO:0007669"/>
    <property type="project" value="TreeGrafter"/>
</dbReference>
<dbReference type="Gene3D" id="3.40.190.10">
    <property type="entry name" value="Periplasmic binding protein-like II"/>
    <property type="match status" value="1"/>
</dbReference>
<name>A0A2T2XDY8_9FIRM</name>
<dbReference type="PANTHER" id="PTHR30061:SF50">
    <property type="entry name" value="MALTOSE_MALTODEXTRIN-BINDING PERIPLASMIC PROTEIN"/>
    <property type="match status" value="1"/>
</dbReference>
<dbReference type="Pfam" id="PF01547">
    <property type="entry name" value="SBP_bac_1"/>
    <property type="match status" value="1"/>
</dbReference>
<feature type="signal peptide" evidence="4">
    <location>
        <begin position="1"/>
        <end position="28"/>
    </location>
</feature>
<dbReference type="Proteomes" id="UP000242972">
    <property type="component" value="Unassembled WGS sequence"/>
</dbReference>
<reference evidence="5 6" key="1">
    <citation type="journal article" date="2014" name="BMC Genomics">
        <title>Comparison of environmental and isolate Sulfobacillus genomes reveals diverse carbon, sulfur, nitrogen, and hydrogen metabolisms.</title>
        <authorList>
            <person name="Justice N.B."/>
            <person name="Norman A."/>
            <person name="Brown C.T."/>
            <person name="Singh A."/>
            <person name="Thomas B.C."/>
            <person name="Banfield J.F."/>
        </authorList>
    </citation>
    <scope>NUCLEOTIDE SEQUENCE [LARGE SCALE GENOMIC DNA]</scope>
    <source>
        <strain evidence="5">AMDSBA4</strain>
    </source>
</reference>
<evidence type="ECO:0000256" key="3">
    <source>
        <dbReference type="ARBA" id="ARBA00022729"/>
    </source>
</evidence>
<organism evidence="5 6">
    <name type="scientific">Sulfobacillus benefaciens</name>
    <dbReference type="NCBI Taxonomy" id="453960"/>
    <lineage>
        <taxon>Bacteria</taxon>
        <taxon>Bacillati</taxon>
        <taxon>Bacillota</taxon>
        <taxon>Clostridia</taxon>
        <taxon>Eubacteriales</taxon>
        <taxon>Clostridiales Family XVII. Incertae Sedis</taxon>
        <taxon>Sulfobacillus</taxon>
    </lineage>
</organism>
<evidence type="ECO:0000313" key="5">
    <source>
        <dbReference type="EMBL" id="PSR32700.1"/>
    </source>
</evidence>
<dbReference type="PANTHER" id="PTHR30061">
    <property type="entry name" value="MALTOSE-BINDING PERIPLASMIC PROTEIN"/>
    <property type="match status" value="1"/>
</dbReference>
<protein>
    <submittedName>
        <fullName evidence="5">ABC transporter substrate-binding protein</fullName>
    </submittedName>
</protein>
<dbReference type="EMBL" id="PXYW01000033">
    <property type="protein sequence ID" value="PSR32700.1"/>
    <property type="molecule type" value="Genomic_DNA"/>
</dbReference>
<dbReference type="GO" id="GO:1901982">
    <property type="term" value="F:maltose binding"/>
    <property type="evidence" value="ECO:0007669"/>
    <property type="project" value="TreeGrafter"/>
</dbReference>
<dbReference type="GO" id="GO:0055052">
    <property type="term" value="C:ATP-binding cassette (ABC) transporter complex, substrate-binding subunit-containing"/>
    <property type="evidence" value="ECO:0007669"/>
    <property type="project" value="TreeGrafter"/>
</dbReference>
<evidence type="ECO:0000256" key="2">
    <source>
        <dbReference type="ARBA" id="ARBA00022448"/>
    </source>
</evidence>
<keyword evidence="2" id="KW-0813">Transport</keyword>
<proteinExistence type="inferred from homology"/>
<dbReference type="InterPro" id="IPR006059">
    <property type="entry name" value="SBP"/>
</dbReference>
<keyword evidence="3 4" id="KW-0732">Signal</keyword>
<sequence>MGGIVMVNKAQRATVSLLAAAMGTAVLAGCGAAPNSTPSASGKVSISYLTLWPAPQVAMFQQAINKYEKSHPNVSITVRSVPFGNLLSTITTDSLSSNGPTMFDIYDLWLPSLAKDGIVAPAPGSYAADISSHYASNIVSSTDYSGKSYGYPNEVDDYALNYNKALFRAAGISSPPSTWPQLIADARALTKYNASGQIVQQGFGVITSWNSGVVHPWLAMVQSDGGQLLNKQHQPLLTSHAAEAVTNLYSQLINQYKVTSTAMSIANASTTGPYLDNFATGKTGMIIMADWWESALESSMGSNFSNVGVAPIPVGPNGTGSHTVYYSWVSTVNAHASTAQQQAAWAFLRWVNSPASGSNGSSAMGNILSSEGIMPSRTSDIAAHQAQLNTPFMKPYVQALKTAYPFPVVFGGDQLTTDIQNTIESVEYGQSSPSAALNQGQQTVSQLLSQYYGH</sequence>
<dbReference type="GO" id="GO:0015768">
    <property type="term" value="P:maltose transport"/>
    <property type="evidence" value="ECO:0007669"/>
    <property type="project" value="TreeGrafter"/>
</dbReference>
<dbReference type="SUPFAM" id="SSF53850">
    <property type="entry name" value="Periplasmic binding protein-like II"/>
    <property type="match status" value="1"/>
</dbReference>
<accession>A0A2T2XDY8</accession>
<gene>
    <name evidence="5" type="ORF">C7B46_13150</name>
</gene>
<evidence type="ECO:0000256" key="1">
    <source>
        <dbReference type="ARBA" id="ARBA00008520"/>
    </source>
</evidence>
<evidence type="ECO:0000256" key="4">
    <source>
        <dbReference type="SAM" id="SignalP"/>
    </source>
</evidence>
<comment type="similarity">
    <text evidence="1">Belongs to the bacterial solute-binding protein 1 family.</text>
</comment>
<dbReference type="AlphaFoldDB" id="A0A2T2XDY8"/>
<evidence type="ECO:0000313" key="6">
    <source>
        <dbReference type="Proteomes" id="UP000242972"/>
    </source>
</evidence>